<dbReference type="GO" id="GO:0015035">
    <property type="term" value="F:protein-disulfide reductase activity"/>
    <property type="evidence" value="ECO:0007669"/>
    <property type="project" value="UniProtKB-UniRule"/>
</dbReference>
<evidence type="ECO:0000256" key="8">
    <source>
        <dbReference type="PIRSR" id="PIRSR000077-1"/>
    </source>
</evidence>
<dbReference type="InterPro" id="IPR013766">
    <property type="entry name" value="Thioredoxin_domain"/>
</dbReference>
<dbReference type="OrthoDB" id="9790390at2"/>
<dbReference type="NCBIfam" id="TIGR01068">
    <property type="entry name" value="thioredoxin"/>
    <property type="match status" value="1"/>
</dbReference>
<keyword evidence="5 9" id="KW-0676">Redox-active center</keyword>
<accession>A0A1E5SYP8</accession>
<evidence type="ECO:0000256" key="5">
    <source>
        <dbReference type="ARBA" id="ARBA00023284"/>
    </source>
</evidence>
<evidence type="ECO:0000256" key="4">
    <source>
        <dbReference type="ARBA" id="ARBA00023157"/>
    </source>
</evidence>
<evidence type="ECO:0000259" key="10">
    <source>
        <dbReference type="PROSITE" id="PS51352"/>
    </source>
</evidence>
<feature type="site" description="Contributes to redox potential value" evidence="8">
    <location>
        <position position="34"/>
    </location>
</feature>
<keyword evidence="12" id="KW-1185">Reference proteome</keyword>
<protein>
    <recommendedName>
        <fullName evidence="6 7">Thioredoxin</fullName>
    </recommendedName>
</protein>
<dbReference type="GO" id="GO:0045454">
    <property type="term" value="P:cell redox homeostasis"/>
    <property type="evidence" value="ECO:0007669"/>
    <property type="project" value="TreeGrafter"/>
</dbReference>
<name>A0A1E5SYP8_9BACT</name>
<feature type="active site" description="Nucleophile" evidence="8">
    <location>
        <position position="32"/>
    </location>
</feature>
<keyword evidence="4 9" id="KW-1015">Disulfide bond</keyword>
<reference evidence="11 12" key="1">
    <citation type="submission" date="2016-08" db="EMBL/GenBank/DDBJ databases">
        <title>Draft genome of Fabibacter sp. strain SK-8.</title>
        <authorList>
            <person name="Wong S.-K."/>
            <person name="Hamasaki K."/>
            <person name="Yoshizawa S."/>
        </authorList>
    </citation>
    <scope>NUCLEOTIDE SEQUENCE [LARGE SCALE GENOMIC DNA]</scope>
    <source>
        <strain evidence="11 12">SK-8</strain>
    </source>
</reference>
<keyword evidence="3" id="KW-0249">Electron transport</keyword>
<feature type="active site" description="Nucleophile" evidence="8">
    <location>
        <position position="35"/>
    </location>
</feature>
<dbReference type="AlphaFoldDB" id="A0A1E5SYP8"/>
<comment type="similarity">
    <text evidence="1 7">Belongs to the thioredoxin family.</text>
</comment>
<dbReference type="InterPro" id="IPR036249">
    <property type="entry name" value="Thioredoxin-like_sf"/>
</dbReference>
<dbReference type="RefSeq" id="WP_069835758.1">
    <property type="nucleotide sequence ID" value="NZ_MDGQ01000005.1"/>
</dbReference>
<dbReference type="SUPFAM" id="SSF52833">
    <property type="entry name" value="Thioredoxin-like"/>
    <property type="match status" value="1"/>
</dbReference>
<dbReference type="CDD" id="cd02947">
    <property type="entry name" value="TRX_family"/>
    <property type="match status" value="1"/>
</dbReference>
<organism evidence="11 12">
    <name type="scientific">Roseivirga misakiensis</name>
    <dbReference type="NCBI Taxonomy" id="1563681"/>
    <lineage>
        <taxon>Bacteria</taxon>
        <taxon>Pseudomonadati</taxon>
        <taxon>Bacteroidota</taxon>
        <taxon>Cytophagia</taxon>
        <taxon>Cytophagales</taxon>
        <taxon>Roseivirgaceae</taxon>
        <taxon>Roseivirga</taxon>
    </lineage>
</organism>
<evidence type="ECO:0000256" key="6">
    <source>
        <dbReference type="NCBIfam" id="TIGR01068"/>
    </source>
</evidence>
<dbReference type="EMBL" id="MDGQ01000005">
    <property type="protein sequence ID" value="OEK04253.1"/>
    <property type="molecule type" value="Genomic_DNA"/>
</dbReference>
<evidence type="ECO:0000313" key="12">
    <source>
        <dbReference type="Proteomes" id="UP000095552"/>
    </source>
</evidence>
<dbReference type="PANTHER" id="PTHR45663:SF11">
    <property type="entry name" value="GEO12009P1"/>
    <property type="match status" value="1"/>
</dbReference>
<dbReference type="Proteomes" id="UP000095552">
    <property type="component" value="Unassembled WGS sequence"/>
</dbReference>
<comment type="caution">
    <text evidence="11">The sequence shown here is derived from an EMBL/GenBank/DDBJ whole genome shotgun (WGS) entry which is preliminary data.</text>
</comment>
<keyword evidence="2" id="KW-0813">Transport</keyword>
<dbReference type="FunFam" id="3.40.30.10:FF:000001">
    <property type="entry name" value="Thioredoxin"/>
    <property type="match status" value="1"/>
</dbReference>
<dbReference type="Gene3D" id="3.40.30.10">
    <property type="entry name" value="Glutaredoxin"/>
    <property type="match status" value="1"/>
</dbReference>
<dbReference type="PIRSF" id="PIRSF000077">
    <property type="entry name" value="Thioredoxin"/>
    <property type="match status" value="1"/>
</dbReference>
<dbReference type="Pfam" id="PF00085">
    <property type="entry name" value="Thioredoxin"/>
    <property type="match status" value="1"/>
</dbReference>
<dbReference type="GO" id="GO:0005829">
    <property type="term" value="C:cytosol"/>
    <property type="evidence" value="ECO:0007669"/>
    <property type="project" value="TreeGrafter"/>
</dbReference>
<feature type="site" description="Contributes to redox potential value" evidence="8">
    <location>
        <position position="33"/>
    </location>
</feature>
<dbReference type="PANTHER" id="PTHR45663">
    <property type="entry name" value="GEO12009P1"/>
    <property type="match status" value="1"/>
</dbReference>
<dbReference type="PROSITE" id="PS00194">
    <property type="entry name" value="THIOREDOXIN_1"/>
    <property type="match status" value="1"/>
</dbReference>
<feature type="disulfide bond" description="Redox-active" evidence="9">
    <location>
        <begin position="32"/>
        <end position="35"/>
    </location>
</feature>
<feature type="site" description="Deprotonates C-terminal active site Cys" evidence="8">
    <location>
        <position position="26"/>
    </location>
</feature>
<dbReference type="PRINTS" id="PR00421">
    <property type="entry name" value="THIOREDOXIN"/>
</dbReference>
<dbReference type="STRING" id="1563681.BFP71_12275"/>
<proteinExistence type="inferred from homology"/>
<evidence type="ECO:0000256" key="3">
    <source>
        <dbReference type="ARBA" id="ARBA00022982"/>
    </source>
</evidence>
<feature type="domain" description="Thioredoxin" evidence="10">
    <location>
        <begin position="1"/>
        <end position="108"/>
    </location>
</feature>
<evidence type="ECO:0000313" key="11">
    <source>
        <dbReference type="EMBL" id="OEK04253.1"/>
    </source>
</evidence>
<dbReference type="PROSITE" id="PS51352">
    <property type="entry name" value="THIOREDOXIN_2"/>
    <property type="match status" value="1"/>
</dbReference>
<sequence>MANALEINESNFEELVLKSDKPVLVDFWAAWCGPCRMVGPVVEEIAGEYGDNAVVGKVDVDANQDISIKYGIRSIPALLYFKNGEVVDSVIGAVPKNVLTGKLDEAIGA</sequence>
<evidence type="ECO:0000256" key="2">
    <source>
        <dbReference type="ARBA" id="ARBA00022448"/>
    </source>
</evidence>
<dbReference type="InterPro" id="IPR005746">
    <property type="entry name" value="Thioredoxin"/>
</dbReference>
<evidence type="ECO:0000256" key="1">
    <source>
        <dbReference type="ARBA" id="ARBA00008987"/>
    </source>
</evidence>
<gene>
    <name evidence="11" type="ORF">BFP71_12275</name>
</gene>
<evidence type="ECO:0000256" key="7">
    <source>
        <dbReference type="PIRNR" id="PIRNR000077"/>
    </source>
</evidence>
<evidence type="ECO:0000256" key="9">
    <source>
        <dbReference type="PIRSR" id="PIRSR000077-4"/>
    </source>
</evidence>
<dbReference type="InterPro" id="IPR017937">
    <property type="entry name" value="Thioredoxin_CS"/>
</dbReference>